<protein>
    <submittedName>
        <fullName evidence="1">Uncharacterized protein</fullName>
    </submittedName>
</protein>
<comment type="caution">
    <text evidence="1">The sequence shown here is derived from an EMBL/GenBank/DDBJ whole genome shotgun (WGS) entry which is preliminary data.</text>
</comment>
<proteinExistence type="predicted"/>
<evidence type="ECO:0000313" key="2">
    <source>
        <dbReference type="Proteomes" id="UP001434883"/>
    </source>
</evidence>
<dbReference type="Proteomes" id="UP001434883">
    <property type="component" value="Unassembled WGS sequence"/>
</dbReference>
<accession>A0ABV0RRI5</accession>
<dbReference type="EMBL" id="JAHRIN010052773">
    <property type="protein sequence ID" value="MEQ2210276.1"/>
    <property type="molecule type" value="Genomic_DNA"/>
</dbReference>
<organism evidence="1 2">
    <name type="scientific">Xenoophorus captivus</name>
    <dbReference type="NCBI Taxonomy" id="1517983"/>
    <lineage>
        <taxon>Eukaryota</taxon>
        <taxon>Metazoa</taxon>
        <taxon>Chordata</taxon>
        <taxon>Craniata</taxon>
        <taxon>Vertebrata</taxon>
        <taxon>Euteleostomi</taxon>
        <taxon>Actinopterygii</taxon>
        <taxon>Neopterygii</taxon>
        <taxon>Teleostei</taxon>
        <taxon>Neoteleostei</taxon>
        <taxon>Acanthomorphata</taxon>
        <taxon>Ovalentaria</taxon>
        <taxon>Atherinomorphae</taxon>
        <taxon>Cyprinodontiformes</taxon>
        <taxon>Goodeidae</taxon>
        <taxon>Xenoophorus</taxon>
    </lineage>
</organism>
<keyword evidence="2" id="KW-1185">Reference proteome</keyword>
<sequence>MLKVGRADKVMIDFPVVDSDEEEEKEFKKELGQWRKDPTGTAGKKKPKYSYKTADELKAKGKMAYRSTAASAGELAQVKHEKDVVVSLSHESQALQSRLDTEQDAIQRMEAVLALVERFPTEETAPGEEPSLQVYVTLSII</sequence>
<gene>
    <name evidence="1" type="ORF">XENOCAPTIV_010934</name>
</gene>
<name>A0ABV0RRI5_9TELE</name>
<evidence type="ECO:0000313" key="1">
    <source>
        <dbReference type="EMBL" id="MEQ2210276.1"/>
    </source>
</evidence>
<reference evidence="1 2" key="1">
    <citation type="submission" date="2021-06" db="EMBL/GenBank/DDBJ databases">
        <authorList>
            <person name="Palmer J.M."/>
        </authorList>
    </citation>
    <scope>NUCLEOTIDE SEQUENCE [LARGE SCALE GENOMIC DNA]</scope>
    <source>
        <strain evidence="1 2">XC_2019</strain>
        <tissue evidence="1">Muscle</tissue>
    </source>
</reference>